<reference evidence="2 3" key="1">
    <citation type="submission" date="2015-08" db="EMBL/GenBank/DDBJ databases">
        <title>Next Generation Sequencing and Analysis of the Genome of Puccinia sorghi L Schw, the Causal Agent of Maize Common Rust.</title>
        <authorList>
            <person name="Rochi L."/>
            <person name="Burguener G."/>
            <person name="Darino M."/>
            <person name="Turjanski A."/>
            <person name="Kreff E."/>
            <person name="Dieguez M.J."/>
            <person name="Sacco F."/>
        </authorList>
    </citation>
    <scope>NUCLEOTIDE SEQUENCE [LARGE SCALE GENOMIC DNA]</scope>
    <source>
        <strain evidence="2 3">RO10H11247</strain>
    </source>
</reference>
<evidence type="ECO:0000313" key="3">
    <source>
        <dbReference type="Proteomes" id="UP000037035"/>
    </source>
</evidence>
<organism evidence="2 3">
    <name type="scientific">Puccinia sorghi</name>
    <dbReference type="NCBI Taxonomy" id="27349"/>
    <lineage>
        <taxon>Eukaryota</taxon>
        <taxon>Fungi</taxon>
        <taxon>Dikarya</taxon>
        <taxon>Basidiomycota</taxon>
        <taxon>Pucciniomycotina</taxon>
        <taxon>Pucciniomycetes</taxon>
        <taxon>Pucciniales</taxon>
        <taxon>Pucciniaceae</taxon>
        <taxon>Puccinia</taxon>
    </lineage>
</organism>
<feature type="region of interest" description="Disordered" evidence="1">
    <location>
        <begin position="134"/>
        <end position="164"/>
    </location>
</feature>
<sequence>MFFPPLCFSQPLHSRKFNKTLETNQSKTQQRSEDSKISAICTHLAQSGYTLKLLHSIMSVVVKEKCGLYNGKNFILSEAHLVTFNLQISRFSIFTEYSNFFSTGNKNKLRNNQLILSHMPFLFWLISSKMGHGSSNTEPVNPEDSSSSNRDSNPSSDSKGFKDDTGNSNTVMYLLKFLSSWLNI</sequence>
<name>A0A0L6VFF1_9BASI</name>
<dbReference type="VEuPathDB" id="FungiDB:VP01_1725g5"/>
<proteinExistence type="predicted"/>
<dbReference type="EMBL" id="LAVV01006532">
    <property type="protein sequence ID" value="KNZ59473.1"/>
    <property type="molecule type" value="Genomic_DNA"/>
</dbReference>
<evidence type="ECO:0000313" key="2">
    <source>
        <dbReference type="EMBL" id="KNZ59473.1"/>
    </source>
</evidence>
<dbReference type="Proteomes" id="UP000037035">
    <property type="component" value="Unassembled WGS sequence"/>
</dbReference>
<protein>
    <submittedName>
        <fullName evidence="2">Uncharacterized protein</fullName>
    </submittedName>
</protein>
<accession>A0A0L6VFF1</accession>
<dbReference type="AlphaFoldDB" id="A0A0L6VFF1"/>
<comment type="caution">
    <text evidence="2">The sequence shown here is derived from an EMBL/GenBank/DDBJ whole genome shotgun (WGS) entry which is preliminary data.</text>
</comment>
<evidence type="ECO:0000256" key="1">
    <source>
        <dbReference type="SAM" id="MobiDB-lite"/>
    </source>
</evidence>
<keyword evidence="3" id="KW-1185">Reference proteome</keyword>
<gene>
    <name evidence="2" type="ORF">VP01_1725g5</name>
</gene>
<feature type="compositionally biased region" description="Low complexity" evidence="1">
    <location>
        <begin position="142"/>
        <end position="158"/>
    </location>
</feature>